<dbReference type="CDD" id="cd03823">
    <property type="entry name" value="GT4_ExpE7-like"/>
    <property type="match status" value="1"/>
</dbReference>
<organism evidence="2 3">
    <name type="scientific">Rhizosaccharibacter radicis</name>
    <dbReference type="NCBI Taxonomy" id="2782605"/>
    <lineage>
        <taxon>Bacteria</taxon>
        <taxon>Pseudomonadati</taxon>
        <taxon>Pseudomonadota</taxon>
        <taxon>Alphaproteobacteria</taxon>
        <taxon>Acetobacterales</taxon>
        <taxon>Acetobacteraceae</taxon>
        <taxon>Rhizosaccharibacter</taxon>
    </lineage>
</organism>
<sequence>MRGPLRCLVISHSHPRVLHGGSEVASYSLFERLRAEPDVEAAYLGCSRGAMHARSGPSITQPFPDGSFLYSLGEFDWFRFANRDMRFVRDFRALLAELRPDVVHFHHYINVGVEAFHHVREVLPDASIVLTLHEMLAICNQQGQMVTRPDGKLCTRSGNVECARCFPEVSPADFFLRRAYLGRFLALVDRFVAPSAFLARRFVEWGLPEERVEVLENVPAAFPAPGKAATLLGIAGSDVPAARPGGNGLRVGFFGQISELKGMDVLLDAAKLLDREGRTDISFRIHGDHTTQPQPFQERFRRRIAKAGSNLVFEGAYRNEHVDALMRDVDVVVVPSVWWENSPVVIQESFRNGRPVLCSNIGGMAEKVVDGVTGRHFGVNNPRALATLLTDLADDPAGLDALRRGVAARERPDSFAAHLALYRGLRAGPGTGPDVTTGGAALAGTA</sequence>
<dbReference type="PANTHER" id="PTHR12526">
    <property type="entry name" value="GLYCOSYLTRANSFERASE"/>
    <property type="match status" value="1"/>
</dbReference>
<protein>
    <submittedName>
        <fullName evidence="2">Glycosyltransferase family 4 protein</fullName>
    </submittedName>
</protein>
<comment type="caution">
    <text evidence="2">The sequence shown here is derived from an EMBL/GenBank/DDBJ whole genome shotgun (WGS) entry which is preliminary data.</text>
</comment>
<keyword evidence="3" id="KW-1185">Reference proteome</keyword>
<dbReference type="EMBL" id="JAMZEJ010000001">
    <property type="protein sequence ID" value="MCQ8239524.1"/>
    <property type="molecule type" value="Genomic_DNA"/>
</dbReference>
<name>A0ABT1VT55_9PROT</name>
<proteinExistence type="predicted"/>
<dbReference type="Pfam" id="PF13439">
    <property type="entry name" value="Glyco_transf_4"/>
    <property type="match status" value="1"/>
</dbReference>
<dbReference type="Proteomes" id="UP001524547">
    <property type="component" value="Unassembled WGS sequence"/>
</dbReference>
<reference evidence="2 3" key="1">
    <citation type="submission" date="2022-06" db="EMBL/GenBank/DDBJ databases">
        <title>Rhizosaccharibacter gen. nov. sp. nov. KSS12, endophytic bacteria isolated from sugarcane.</title>
        <authorList>
            <person name="Pitiwittayakul N."/>
        </authorList>
    </citation>
    <scope>NUCLEOTIDE SEQUENCE [LARGE SCALE GENOMIC DNA]</scope>
    <source>
        <strain evidence="2 3">KSS12</strain>
    </source>
</reference>
<dbReference type="SUPFAM" id="SSF53756">
    <property type="entry name" value="UDP-Glycosyltransferase/glycogen phosphorylase"/>
    <property type="match status" value="1"/>
</dbReference>
<evidence type="ECO:0000313" key="3">
    <source>
        <dbReference type="Proteomes" id="UP001524547"/>
    </source>
</evidence>
<dbReference type="Gene3D" id="3.40.50.2000">
    <property type="entry name" value="Glycogen Phosphorylase B"/>
    <property type="match status" value="2"/>
</dbReference>
<dbReference type="InterPro" id="IPR028098">
    <property type="entry name" value="Glyco_trans_4-like_N"/>
</dbReference>
<evidence type="ECO:0000259" key="1">
    <source>
        <dbReference type="Pfam" id="PF13439"/>
    </source>
</evidence>
<evidence type="ECO:0000313" key="2">
    <source>
        <dbReference type="EMBL" id="MCQ8239524.1"/>
    </source>
</evidence>
<gene>
    <name evidence="2" type="ORF">NFI88_01540</name>
</gene>
<feature type="domain" description="Glycosyltransferase subfamily 4-like N-terminal" evidence="1">
    <location>
        <begin position="73"/>
        <end position="217"/>
    </location>
</feature>
<accession>A0ABT1VT55</accession>
<dbReference type="Pfam" id="PF13692">
    <property type="entry name" value="Glyco_trans_1_4"/>
    <property type="match status" value="1"/>
</dbReference>
<dbReference type="RefSeq" id="WP_422918260.1">
    <property type="nucleotide sequence ID" value="NZ_JAMZEJ010000001.1"/>
</dbReference>